<accession>A0A084WDY6</accession>
<dbReference type="STRING" id="74873.A0A084WDY6"/>
<keyword evidence="6" id="KW-0560">Oxidoreductase</keyword>
<comment type="similarity">
    <text evidence="3">Belongs to the tyrosinase family.</text>
</comment>
<dbReference type="InterPro" id="IPR014756">
    <property type="entry name" value="Ig_E-set"/>
</dbReference>
<evidence type="ECO:0000256" key="9">
    <source>
        <dbReference type="ARBA" id="ARBA00023157"/>
    </source>
</evidence>
<sequence length="684" mass="79111">MTDNNTLFRGLLQKPYEPTFVPKSDGKLYYDLPDAYLTDQYRPFGASFQSRFGTNAEQRVPFPSVSMPDLSFADVVSRRGHFSVFNAAHRRAASSLIQLFLDQPDPTALSALAAYSRDRLNAPLFQYALAIALIHRNDTRDVEIPSVLELFPDRFVDPAVFPLLREEGNLVDRGNRRAIDIPRNYTASERVEEQRVAYWREDVGLSLHHWHWHLVYPSSGPDRVVRKDRRGELFYHMHQQMIARYNIERFANGLPWTVSFAHLRERIPEAYFPKIIRSSDGRAFSCRYANQLMADVNRTEDQSTVKIADMEVWIRRIFEAIDSGVAQTTNGDRVQLNNKEGIDILGDILEASTLSINFDYYGDYHQNGHVMLGYIHDPDNSYLEGVGVMGDLTTTMRDPLFYRWHQHIDDIFVRHKQRLPAYTASDLAFADITVDSFDVQLNRPNAPKNTLLTFWQRSQFDLGTGLDFVPEGNLFVTFTHIQHAPFSYRFQVTNRSDRTKRGTARLFLGPKVNERRQTLPFKDQRRHMVELDKFMLDLRPGANSIVRRSDQSNLTIPYERTFRNIAASSQPGTEVFQFCNCGWPNHMLLPKGSPDGLEYDFFVLISDYNQDRVEEFNENDTCNDAHMFCGLRDRRFPDARSMGYPFDRFTPSSVKSLQEFARPYGNMKTTPVTIRFTNTVIART</sequence>
<evidence type="ECO:0000256" key="3">
    <source>
        <dbReference type="ARBA" id="ARBA00009928"/>
    </source>
</evidence>
<dbReference type="InterPro" id="IPR013788">
    <property type="entry name" value="Hemocyanin/hexamerin"/>
</dbReference>
<evidence type="ECO:0000256" key="6">
    <source>
        <dbReference type="ARBA" id="ARBA00023002"/>
    </source>
</evidence>
<dbReference type="Pfam" id="PF03723">
    <property type="entry name" value="Hemocyanin_C"/>
    <property type="match status" value="1"/>
</dbReference>
<dbReference type="Proteomes" id="UP000030765">
    <property type="component" value="Unassembled WGS sequence"/>
</dbReference>
<dbReference type="SUPFAM" id="SSF48056">
    <property type="entry name" value="Di-copper centre-containing domain"/>
    <property type="match status" value="1"/>
</dbReference>
<evidence type="ECO:0000256" key="1">
    <source>
        <dbReference type="ARBA" id="ARBA00001973"/>
    </source>
</evidence>
<evidence type="ECO:0000313" key="13">
    <source>
        <dbReference type="Proteomes" id="UP000030765"/>
    </source>
</evidence>
<comment type="subcellular location">
    <subcellularLocation>
        <location evidence="2">Secreted</location>
    </subcellularLocation>
</comment>
<dbReference type="SUPFAM" id="SSF48050">
    <property type="entry name" value="Hemocyanin, N-terminal domain"/>
    <property type="match status" value="1"/>
</dbReference>
<proteinExistence type="inferred from homology"/>
<reference evidence="11 13" key="1">
    <citation type="journal article" date="2014" name="BMC Genomics">
        <title>Genome sequence of Anopheles sinensis provides insight into genetics basis of mosquito competence for malaria parasites.</title>
        <authorList>
            <person name="Zhou D."/>
            <person name="Zhang D."/>
            <person name="Ding G."/>
            <person name="Shi L."/>
            <person name="Hou Q."/>
            <person name="Ye Y."/>
            <person name="Xu Y."/>
            <person name="Zhou H."/>
            <person name="Xiong C."/>
            <person name="Li S."/>
            <person name="Yu J."/>
            <person name="Hong S."/>
            <person name="Yu X."/>
            <person name="Zou P."/>
            <person name="Chen C."/>
            <person name="Chang X."/>
            <person name="Wang W."/>
            <person name="Lv Y."/>
            <person name="Sun Y."/>
            <person name="Ma L."/>
            <person name="Shen B."/>
            <person name="Zhu C."/>
        </authorList>
    </citation>
    <scope>NUCLEOTIDE SEQUENCE [LARGE SCALE GENOMIC DNA]</scope>
</reference>
<dbReference type="PANTHER" id="PTHR11511:SF24">
    <property type="entry name" value="GH04080P"/>
    <property type="match status" value="1"/>
</dbReference>
<keyword evidence="13" id="KW-1185">Reference proteome</keyword>
<evidence type="ECO:0000259" key="10">
    <source>
        <dbReference type="PROSITE" id="PS00498"/>
    </source>
</evidence>
<dbReference type="GO" id="GO:0046872">
    <property type="term" value="F:metal ion binding"/>
    <property type="evidence" value="ECO:0007669"/>
    <property type="project" value="UniProtKB-KW"/>
</dbReference>
<evidence type="ECO:0000256" key="4">
    <source>
        <dbReference type="ARBA" id="ARBA00022525"/>
    </source>
</evidence>
<keyword evidence="8" id="KW-0503">Monooxygenase</keyword>
<dbReference type="PRINTS" id="PR00187">
    <property type="entry name" value="HAEMOCYANIN"/>
</dbReference>
<dbReference type="SUPFAM" id="SSF81296">
    <property type="entry name" value="E set domains"/>
    <property type="match status" value="1"/>
</dbReference>
<organism evidence="11">
    <name type="scientific">Anopheles sinensis</name>
    <name type="common">Mosquito</name>
    <dbReference type="NCBI Taxonomy" id="74873"/>
    <lineage>
        <taxon>Eukaryota</taxon>
        <taxon>Metazoa</taxon>
        <taxon>Ecdysozoa</taxon>
        <taxon>Arthropoda</taxon>
        <taxon>Hexapoda</taxon>
        <taxon>Insecta</taxon>
        <taxon>Pterygota</taxon>
        <taxon>Neoptera</taxon>
        <taxon>Endopterygota</taxon>
        <taxon>Diptera</taxon>
        <taxon>Nematocera</taxon>
        <taxon>Culicoidea</taxon>
        <taxon>Culicidae</taxon>
        <taxon>Anophelinae</taxon>
        <taxon>Anopheles</taxon>
    </lineage>
</organism>
<reference evidence="12" key="2">
    <citation type="submission" date="2020-05" db="UniProtKB">
        <authorList>
            <consortium name="EnsemblMetazoa"/>
        </authorList>
    </citation>
    <scope>IDENTIFICATION</scope>
</reference>
<dbReference type="InterPro" id="IPR008922">
    <property type="entry name" value="Di-copper_centre_dom_sf"/>
</dbReference>
<dbReference type="EMBL" id="KE525340">
    <property type="protein sequence ID" value="KFB48430.1"/>
    <property type="molecule type" value="Genomic_DNA"/>
</dbReference>
<keyword evidence="4" id="KW-0964">Secreted</keyword>
<dbReference type="VEuPathDB" id="VectorBase:ASIS000328"/>
<dbReference type="AlphaFoldDB" id="A0A084WDY6"/>
<keyword evidence="5" id="KW-0479">Metal-binding</keyword>
<dbReference type="Gene3D" id="1.10.1280.10">
    <property type="entry name" value="Di-copper center containing domain from catechol oxidase"/>
    <property type="match status" value="1"/>
</dbReference>
<evidence type="ECO:0000256" key="5">
    <source>
        <dbReference type="ARBA" id="ARBA00022723"/>
    </source>
</evidence>
<dbReference type="InterPro" id="IPR005204">
    <property type="entry name" value="Hemocyanin_N"/>
</dbReference>
<dbReference type="PROSITE" id="PS00498">
    <property type="entry name" value="TYROSINASE_2"/>
    <property type="match status" value="1"/>
</dbReference>
<dbReference type="PANTHER" id="PTHR11511">
    <property type="entry name" value="LARVAL STORAGE PROTEIN/PHENOLOXIDASE"/>
    <property type="match status" value="1"/>
</dbReference>
<dbReference type="OMA" id="NGHVMLG"/>
<dbReference type="EMBL" id="ATLV01023083">
    <property type="status" value="NOT_ANNOTATED_CDS"/>
    <property type="molecule type" value="Genomic_DNA"/>
</dbReference>
<name>A0A084WDY6_ANOSI</name>
<dbReference type="PROSITE" id="PS00210">
    <property type="entry name" value="HEMOCYANIN_2"/>
    <property type="match status" value="1"/>
</dbReference>
<evidence type="ECO:0000256" key="8">
    <source>
        <dbReference type="ARBA" id="ARBA00023033"/>
    </source>
</evidence>
<dbReference type="Gene3D" id="2.60.40.1520">
    <property type="entry name" value="Hemocyanin, C-terminal domain"/>
    <property type="match status" value="1"/>
</dbReference>
<dbReference type="EMBL" id="ATLV01023084">
    <property type="status" value="NOT_ANNOTATED_CDS"/>
    <property type="molecule type" value="Genomic_DNA"/>
</dbReference>
<evidence type="ECO:0000313" key="12">
    <source>
        <dbReference type="EnsemblMetazoa" id="ASIC016557-PA"/>
    </source>
</evidence>
<comment type="cofactor">
    <cofactor evidence="1">
        <name>Cu(2+)</name>
        <dbReference type="ChEBI" id="CHEBI:29036"/>
    </cofactor>
</comment>
<dbReference type="FunFam" id="2.60.40.1520:FF:000001">
    <property type="entry name" value="Hemocyanin subunit 2"/>
    <property type="match status" value="1"/>
</dbReference>
<dbReference type="Pfam" id="PF00372">
    <property type="entry name" value="Hemocyanin_M"/>
    <property type="match status" value="1"/>
</dbReference>
<dbReference type="Pfam" id="PF03722">
    <property type="entry name" value="Hemocyanin_N"/>
    <property type="match status" value="1"/>
</dbReference>
<gene>
    <name evidence="11" type="ORF">ZHAS_00016557</name>
</gene>
<evidence type="ECO:0000256" key="7">
    <source>
        <dbReference type="ARBA" id="ARBA00023008"/>
    </source>
</evidence>
<dbReference type="InterPro" id="IPR036697">
    <property type="entry name" value="Hemocyanin_N_sf"/>
</dbReference>
<dbReference type="EnsemblMetazoa" id="ASIC016557-RA">
    <property type="protein sequence ID" value="ASIC016557-PA"/>
    <property type="gene ID" value="ASIC016557"/>
</dbReference>
<dbReference type="GO" id="GO:0004097">
    <property type="term" value="F:catechol oxidase activity"/>
    <property type="evidence" value="ECO:0007669"/>
    <property type="project" value="UniProtKB-ARBA"/>
</dbReference>
<dbReference type="InterPro" id="IPR037020">
    <property type="entry name" value="Hemocyanin_C_sf"/>
</dbReference>
<keyword evidence="9" id="KW-1015">Disulfide bond</keyword>
<dbReference type="InterPro" id="IPR005203">
    <property type="entry name" value="Hemocyanin_C"/>
</dbReference>
<dbReference type="InterPro" id="IPR002227">
    <property type="entry name" value="Tyrosinase_Cu-bd"/>
</dbReference>
<dbReference type="VEuPathDB" id="VectorBase:ASIC016557"/>
<evidence type="ECO:0000313" key="11">
    <source>
        <dbReference type="EMBL" id="KFB48430.1"/>
    </source>
</evidence>
<dbReference type="Gene3D" id="1.20.1370.10">
    <property type="entry name" value="Hemocyanin, N-terminal domain"/>
    <property type="match status" value="1"/>
</dbReference>
<evidence type="ECO:0000256" key="2">
    <source>
        <dbReference type="ARBA" id="ARBA00004613"/>
    </source>
</evidence>
<dbReference type="GO" id="GO:0005576">
    <property type="term" value="C:extracellular region"/>
    <property type="evidence" value="ECO:0007669"/>
    <property type="project" value="UniProtKB-SubCell"/>
</dbReference>
<dbReference type="OrthoDB" id="8119704at2759"/>
<protein>
    <submittedName>
        <fullName evidence="11 12">Prophenoloxidase</fullName>
    </submittedName>
</protein>
<feature type="domain" description="Tyrosinase copper-binding" evidence="10">
    <location>
        <begin position="398"/>
        <end position="409"/>
    </location>
</feature>
<dbReference type="InterPro" id="IPR000896">
    <property type="entry name" value="Hemocyanin/hexamerin_mid_dom"/>
</dbReference>
<keyword evidence="7" id="KW-0186">Copper</keyword>